<dbReference type="GO" id="GO:0000139">
    <property type="term" value="C:Golgi membrane"/>
    <property type="evidence" value="ECO:0007669"/>
    <property type="project" value="UniProtKB-SubCell"/>
</dbReference>
<dbReference type="Pfam" id="PF02709">
    <property type="entry name" value="Glyco_transf_7C"/>
    <property type="match status" value="1"/>
</dbReference>
<dbReference type="InterPro" id="IPR027995">
    <property type="entry name" value="Galactosyl_T_N"/>
</dbReference>
<evidence type="ECO:0000256" key="2">
    <source>
        <dbReference type="ARBA" id="ARBA00004323"/>
    </source>
</evidence>
<dbReference type="SUPFAM" id="SSF53448">
    <property type="entry name" value="Nucleotide-diphospho-sugar transferases"/>
    <property type="match status" value="1"/>
</dbReference>
<dbReference type="GO" id="GO:0032580">
    <property type="term" value="C:Golgi cisterna membrane"/>
    <property type="evidence" value="ECO:0007669"/>
    <property type="project" value="UniProtKB-UniRule"/>
</dbReference>
<evidence type="ECO:0000256" key="16">
    <source>
        <dbReference type="ARBA" id="ARBA00049413"/>
    </source>
</evidence>
<comment type="similarity">
    <text evidence="4 17">Belongs to the glycosyltransferase 7 family.</text>
</comment>
<feature type="domain" description="Galactosyltransferase C-terminal" evidence="18">
    <location>
        <begin position="226"/>
        <end position="302"/>
    </location>
</feature>
<evidence type="ECO:0000256" key="9">
    <source>
        <dbReference type="ARBA" id="ARBA00022968"/>
    </source>
</evidence>
<dbReference type="GO" id="GO:0003945">
    <property type="term" value="F:N-acetyllactosamine synthase activity"/>
    <property type="evidence" value="ECO:0007669"/>
    <property type="project" value="UniProtKB-EC"/>
</dbReference>
<dbReference type="EMBL" id="OW240912">
    <property type="protein sequence ID" value="CAH2218974.1"/>
    <property type="molecule type" value="Genomic_DNA"/>
</dbReference>
<evidence type="ECO:0000256" key="1">
    <source>
        <dbReference type="ARBA" id="ARBA00001936"/>
    </source>
</evidence>
<dbReference type="Proteomes" id="UP001295444">
    <property type="component" value="Chromosome 01"/>
</dbReference>
<keyword evidence="12 17" id="KW-0472">Membrane</keyword>
<feature type="domain" description="Galactosyltransferase N-terminal" evidence="19">
    <location>
        <begin position="90"/>
        <end position="222"/>
    </location>
</feature>
<evidence type="ECO:0000256" key="10">
    <source>
        <dbReference type="ARBA" id="ARBA00022989"/>
    </source>
</evidence>
<evidence type="ECO:0000256" key="4">
    <source>
        <dbReference type="ARBA" id="ARBA00005735"/>
    </source>
</evidence>
<evidence type="ECO:0000256" key="8">
    <source>
        <dbReference type="ARBA" id="ARBA00022723"/>
    </source>
</evidence>
<comment type="catalytic activity">
    <reaction evidence="16">
        <text>N-acetyl-D-glucosamine + UDP-alpha-D-galactose = beta-D-galactosyl-(1-&gt;4)-N-acetyl-D-glucosamine + UDP + H(+)</text>
        <dbReference type="Rhea" id="RHEA:17745"/>
        <dbReference type="ChEBI" id="CHEBI:15378"/>
        <dbReference type="ChEBI" id="CHEBI:58223"/>
        <dbReference type="ChEBI" id="CHEBI:60152"/>
        <dbReference type="ChEBI" id="CHEBI:66914"/>
        <dbReference type="ChEBI" id="CHEBI:506227"/>
        <dbReference type="EC" id="2.4.1.90"/>
    </reaction>
    <physiologicalReaction direction="left-to-right" evidence="16">
        <dbReference type="Rhea" id="RHEA:17746"/>
    </physiologicalReaction>
</comment>
<evidence type="ECO:0000256" key="13">
    <source>
        <dbReference type="ARBA" id="ARBA00023157"/>
    </source>
</evidence>
<dbReference type="AlphaFoldDB" id="A0AAD1QXR8"/>
<name>A0AAD1QXR8_PELCU</name>
<dbReference type="InterPro" id="IPR027791">
    <property type="entry name" value="Galactosyl_T_C"/>
</dbReference>
<keyword evidence="11 17" id="KW-0333">Golgi apparatus</keyword>
<comment type="pathway">
    <text evidence="3 17">Protein modification; protein glycosylation.</text>
</comment>
<evidence type="ECO:0000259" key="19">
    <source>
        <dbReference type="Pfam" id="PF13733"/>
    </source>
</evidence>
<feature type="transmembrane region" description="Helical" evidence="17">
    <location>
        <begin position="22"/>
        <end position="44"/>
    </location>
</feature>
<protein>
    <recommendedName>
        <fullName evidence="17">Beta-1,4-galactosyltransferase</fullName>
        <shortName evidence="17">Beta-1,4-GalTase</shortName>
        <ecNumber evidence="17">2.4.1.-</ecNumber>
    </recommendedName>
</protein>
<keyword evidence="13" id="KW-1015">Disulfide bond</keyword>
<evidence type="ECO:0000256" key="14">
    <source>
        <dbReference type="ARBA" id="ARBA00023180"/>
    </source>
</evidence>
<keyword evidence="7 17" id="KW-0812">Transmembrane</keyword>
<dbReference type="FunFam" id="3.90.550.10:FF:000028">
    <property type="entry name" value="beta-1,4-galactosyltransferase 1"/>
    <property type="match status" value="1"/>
</dbReference>
<comment type="subcellular location">
    <subcellularLocation>
        <location evidence="2 17">Golgi apparatus membrane</location>
        <topology evidence="2 17">Single-pass type II membrane protein</topology>
    </subcellularLocation>
</comment>
<evidence type="ECO:0000256" key="12">
    <source>
        <dbReference type="ARBA" id="ARBA00023136"/>
    </source>
</evidence>
<proteinExistence type="inferred from homology"/>
<dbReference type="InterPro" id="IPR003859">
    <property type="entry name" value="Galactosyl_T"/>
</dbReference>
<evidence type="ECO:0000259" key="18">
    <source>
        <dbReference type="Pfam" id="PF02709"/>
    </source>
</evidence>
<keyword evidence="5 17" id="KW-0328">Glycosyltransferase</keyword>
<dbReference type="GO" id="GO:0005975">
    <property type="term" value="P:carbohydrate metabolic process"/>
    <property type="evidence" value="ECO:0007669"/>
    <property type="project" value="InterPro"/>
</dbReference>
<gene>
    <name evidence="20" type="ORF">PECUL_23A003204</name>
</gene>
<keyword evidence="21" id="KW-1185">Reference proteome</keyword>
<evidence type="ECO:0000256" key="3">
    <source>
        <dbReference type="ARBA" id="ARBA00004922"/>
    </source>
</evidence>
<evidence type="ECO:0000256" key="15">
    <source>
        <dbReference type="ARBA" id="ARBA00023211"/>
    </source>
</evidence>
<keyword evidence="14 17" id="KW-0325">Glycoprotein</keyword>
<keyword evidence="9 17" id="KW-0735">Signal-anchor</keyword>
<keyword evidence="8 17" id="KW-0479">Metal-binding</keyword>
<evidence type="ECO:0000256" key="17">
    <source>
        <dbReference type="RuleBase" id="RU368121"/>
    </source>
</evidence>
<dbReference type="GO" id="GO:0046872">
    <property type="term" value="F:metal ion binding"/>
    <property type="evidence" value="ECO:0007669"/>
    <property type="project" value="UniProtKB-UniRule"/>
</dbReference>
<dbReference type="PANTHER" id="PTHR19300:SF9">
    <property type="entry name" value="BETA-1,4-GALACTOSYLTRANSFERASE 4"/>
    <property type="match status" value="1"/>
</dbReference>
<comment type="function">
    <text evidence="17">Responsible for the synthesis of complex-type N-linked oligosaccharides in many glycoproteins as well as the carbohydrate moieties of glycolipids.</text>
</comment>
<dbReference type="PRINTS" id="PR02050">
    <property type="entry name" value="B14GALTRFASE"/>
</dbReference>
<dbReference type="CDD" id="cd00899">
    <property type="entry name" value="b4GalT"/>
    <property type="match status" value="1"/>
</dbReference>
<evidence type="ECO:0000256" key="11">
    <source>
        <dbReference type="ARBA" id="ARBA00023034"/>
    </source>
</evidence>
<comment type="cofactor">
    <cofactor evidence="1 17">
        <name>Mn(2+)</name>
        <dbReference type="ChEBI" id="CHEBI:29035"/>
    </cofactor>
</comment>
<reference evidence="20" key="1">
    <citation type="submission" date="2022-03" db="EMBL/GenBank/DDBJ databases">
        <authorList>
            <person name="Alioto T."/>
            <person name="Alioto T."/>
            <person name="Gomez Garrido J."/>
        </authorList>
    </citation>
    <scope>NUCLEOTIDE SEQUENCE</scope>
</reference>
<accession>A0AAD1QXR8</accession>
<dbReference type="Pfam" id="PF13733">
    <property type="entry name" value="Glyco_transf_7N"/>
    <property type="match status" value="1"/>
</dbReference>
<keyword evidence="6 17" id="KW-0808">Transferase</keyword>
<dbReference type="InterPro" id="IPR029044">
    <property type="entry name" value="Nucleotide-diphossugar_trans"/>
</dbReference>
<evidence type="ECO:0000313" key="20">
    <source>
        <dbReference type="EMBL" id="CAH2218974.1"/>
    </source>
</evidence>
<keyword evidence="10 17" id="KW-1133">Transmembrane helix</keyword>
<evidence type="ECO:0000256" key="7">
    <source>
        <dbReference type="ARBA" id="ARBA00022692"/>
    </source>
</evidence>
<sequence length="429" mass="49226">MPGPLSTTYYRFAAAISESPELLRILLLMILIIIIVAWTTMYLFESTRYTSRHKIKAGTFWRVAAHEEEKKDKSQTAMEDATKGLDVKTCPQLSTNLKGILELSFNPSLTIEEVQSKNPSVENGVYQPESCRAQQRVAILIPHRNREKHLLYLLDNLHPFLQRQQLEYGIYVIHQAGNMKFNRAKLLNIGYLEALKEKKWDCFIFHDVDLVPENDFNLYLCDSEPKHLVVGRNATGYRLRYKGYFGGVSAMTRDQFAKVNGYSNNYWGWGGEDDDLRQRVLLQKMTIVQPPLEIAKYTMIFHSRDKGNEVNNKRMQQLKSVSKVYKTDGLNSCSYKLLSIEHNPLYINITSTYRNQSKGGRAGPTTKSDSQVPCINIKSYVDEPSDPPSQVVLSDHVFPCCLKLSIHPQPVCWPFRQGMIPPIVYLYTV</sequence>
<dbReference type="Gene3D" id="3.90.550.10">
    <property type="entry name" value="Spore Coat Polysaccharide Biosynthesis Protein SpsA, Chain A"/>
    <property type="match status" value="1"/>
</dbReference>
<evidence type="ECO:0000256" key="5">
    <source>
        <dbReference type="ARBA" id="ARBA00022676"/>
    </source>
</evidence>
<organism evidence="20 21">
    <name type="scientific">Pelobates cultripes</name>
    <name type="common">Western spadefoot toad</name>
    <dbReference type="NCBI Taxonomy" id="61616"/>
    <lineage>
        <taxon>Eukaryota</taxon>
        <taxon>Metazoa</taxon>
        <taxon>Chordata</taxon>
        <taxon>Craniata</taxon>
        <taxon>Vertebrata</taxon>
        <taxon>Euteleostomi</taxon>
        <taxon>Amphibia</taxon>
        <taxon>Batrachia</taxon>
        <taxon>Anura</taxon>
        <taxon>Pelobatoidea</taxon>
        <taxon>Pelobatidae</taxon>
        <taxon>Pelobates</taxon>
    </lineage>
</organism>
<keyword evidence="15 17" id="KW-0464">Manganese</keyword>
<dbReference type="EC" id="2.4.1.-" evidence="17"/>
<dbReference type="PANTHER" id="PTHR19300">
    <property type="entry name" value="BETA-1,4-GALACTOSYLTRANSFERASE"/>
    <property type="match status" value="1"/>
</dbReference>
<evidence type="ECO:0000313" key="21">
    <source>
        <dbReference type="Proteomes" id="UP001295444"/>
    </source>
</evidence>
<evidence type="ECO:0000256" key="6">
    <source>
        <dbReference type="ARBA" id="ARBA00022679"/>
    </source>
</evidence>